<dbReference type="Pfam" id="PF13469">
    <property type="entry name" value="Sulfotransfer_3"/>
    <property type="match status" value="1"/>
</dbReference>
<gene>
    <name evidence="2" type="ORF">FQV27_17160</name>
</gene>
<evidence type="ECO:0000313" key="2">
    <source>
        <dbReference type="EMBL" id="TXB65031.1"/>
    </source>
</evidence>
<proteinExistence type="predicted"/>
<organism evidence="2 3">
    <name type="scientific">Paracoccus aurantiacus</name>
    <dbReference type="NCBI Taxonomy" id="2599412"/>
    <lineage>
        <taxon>Bacteria</taxon>
        <taxon>Pseudomonadati</taxon>
        <taxon>Pseudomonadota</taxon>
        <taxon>Alphaproteobacteria</taxon>
        <taxon>Rhodobacterales</taxon>
        <taxon>Paracoccaceae</taxon>
        <taxon>Paracoccus</taxon>
    </lineage>
</organism>
<dbReference type="PANTHER" id="PTHR12788">
    <property type="entry name" value="PROTEIN-TYROSINE SULFOTRANSFERASE 2"/>
    <property type="match status" value="1"/>
</dbReference>
<dbReference type="OrthoDB" id="9777890at2"/>
<dbReference type="GO" id="GO:0008476">
    <property type="term" value="F:protein-tyrosine sulfotransferase activity"/>
    <property type="evidence" value="ECO:0007669"/>
    <property type="project" value="InterPro"/>
</dbReference>
<evidence type="ECO:0000256" key="1">
    <source>
        <dbReference type="ARBA" id="ARBA00022679"/>
    </source>
</evidence>
<name>A0A5C6RRP7_9RHOB</name>
<dbReference type="Proteomes" id="UP000321562">
    <property type="component" value="Unassembled WGS sequence"/>
</dbReference>
<comment type="caution">
    <text evidence="2">The sequence shown here is derived from an EMBL/GenBank/DDBJ whole genome shotgun (WGS) entry which is preliminary data.</text>
</comment>
<accession>A0A5C6RRP7</accession>
<protein>
    <submittedName>
        <fullName evidence="2">Sulfotransferase</fullName>
    </submittedName>
</protein>
<evidence type="ECO:0000313" key="3">
    <source>
        <dbReference type="Proteomes" id="UP000321562"/>
    </source>
</evidence>
<dbReference type="InterPro" id="IPR026634">
    <property type="entry name" value="TPST-like"/>
</dbReference>
<dbReference type="SUPFAM" id="SSF52540">
    <property type="entry name" value="P-loop containing nucleoside triphosphate hydrolases"/>
    <property type="match status" value="1"/>
</dbReference>
<dbReference type="PANTHER" id="PTHR12788:SF10">
    <property type="entry name" value="PROTEIN-TYROSINE SULFOTRANSFERASE"/>
    <property type="match status" value="1"/>
</dbReference>
<dbReference type="Gene3D" id="3.40.50.300">
    <property type="entry name" value="P-loop containing nucleotide triphosphate hydrolases"/>
    <property type="match status" value="1"/>
</dbReference>
<dbReference type="EMBL" id="VOPL01000010">
    <property type="protein sequence ID" value="TXB65031.1"/>
    <property type="molecule type" value="Genomic_DNA"/>
</dbReference>
<dbReference type="InterPro" id="IPR027417">
    <property type="entry name" value="P-loop_NTPase"/>
</dbReference>
<reference evidence="2 3" key="1">
    <citation type="submission" date="2019-08" db="EMBL/GenBank/DDBJ databases">
        <authorList>
            <person name="Ye J."/>
        </authorList>
    </citation>
    <scope>NUCLEOTIDE SEQUENCE [LARGE SCALE GENOMIC DNA]</scope>
    <source>
        <strain evidence="2 3">TK008</strain>
    </source>
</reference>
<dbReference type="AlphaFoldDB" id="A0A5C6RRP7"/>
<keyword evidence="1 2" id="KW-0808">Transferase</keyword>
<sequence length="283" mass="31763">MPHRSSPPPHLIKANTAVNASETAIQRYVFVGGLHRSGTSLTARMIAGLHDVAAISDAPVPENEGVYLQGAIPHTALHGRPMHFATDPRQHLTEGCRWDRLETRQRIEADWAPWFGKGRWRVEKSPVNLTRMRLYQQLFPLSQFVVVIRHPQAVAAAVSKWVDAPQAVLIDHWIAAHRQLRKDLDRLHAVMVLRYEDLVRAPQAHLSALAAFLDVEDRSVDYDIRDGNRDYAYPVDPNPSQLQAMAEWGYGPGGTLTVPSRLLRHPLRRVAERAEAAFSQATG</sequence>
<keyword evidence="3" id="KW-1185">Reference proteome</keyword>